<feature type="region of interest" description="Disordered" evidence="1">
    <location>
        <begin position="142"/>
        <end position="215"/>
    </location>
</feature>
<evidence type="ECO:0000256" key="1">
    <source>
        <dbReference type="SAM" id="MobiDB-lite"/>
    </source>
</evidence>
<dbReference type="STRING" id="3750.A0A498KJ64"/>
<sequence length="233" mass="26060">MQMLVCLLNLVVPFCLFSVDSVTHWFATTVLGLPRIQSRIQSRICSKDNSRLISIRLSNDSNLGQKFLAKVSLHKAIELWKTNMRHPQASEVVNKDIISHFVLRLVYCRTNFPFAYLIGIDLHIVFMHITRRRSVSNAAPALSASSAPGVSAPLIEEPTPLTESTPTTSQVPVSSTSSVSVEFLSARRPHRRRREPEPSDHPSSSSRVEDGASQPGEVLPNILYKFKLRVFTI</sequence>
<keyword evidence="2" id="KW-0732">Signal</keyword>
<proteinExistence type="predicted"/>
<keyword evidence="4" id="KW-1185">Reference proteome</keyword>
<evidence type="ECO:0000313" key="4">
    <source>
        <dbReference type="Proteomes" id="UP000290289"/>
    </source>
</evidence>
<dbReference type="Proteomes" id="UP000290289">
    <property type="component" value="Chromosome 2"/>
</dbReference>
<accession>A0A498KJ64</accession>
<evidence type="ECO:0000256" key="2">
    <source>
        <dbReference type="SAM" id="SignalP"/>
    </source>
</evidence>
<dbReference type="AlphaFoldDB" id="A0A498KJ64"/>
<protein>
    <submittedName>
        <fullName evidence="3">Uncharacterized protein</fullName>
    </submittedName>
</protein>
<dbReference type="Gene3D" id="1.20.930.80">
    <property type="match status" value="1"/>
</dbReference>
<gene>
    <name evidence="3" type="ORF">DVH24_034130</name>
</gene>
<evidence type="ECO:0000313" key="3">
    <source>
        <dbReference type="EMBL" id="RXI07456.1"/>
    </source>
</evidence>
<reference evidence="3 4" key="1">
    <citation type="submission" date="2018-10" db="EMBL/GenBank/DDBJ databases">
        <title>A high-quality apple genome assembly.</title>
        <authorList>
            <person name="Hu J."/>
        </authorList>
    </citation>
    <scope>NUCLEOTIDE SEQUENCE [LARGE SCALE GENOMIC DNA]</scope>
    <source>
        <strain evidence="4">cv. HFTH1</strain>
        <tissue evidence="3">Young leaf</tissue>
    </source>
</reference>
<name>A0A498KJ64_MALDO</name>
<comment type="caution">
    <text evidence="3">The sequence shown here is derived from an EMBL/GenBank/DDBJ whole genome shotgun (WGS) entry which is preliminary data.</text>
</comment>
<organism evidence="3 4">
    <name type="scientific">Malus domestica</name>
    <name type="common">Apple</name>
    <name type="synonym">Pyrus malus</name>
    <dbReference type="NCBI Taxonomy" id="3750"/>
    <lineage>
        <taxon>Eukaryota</taxon>
        <taxon>Viridiplantae</taxon>
        <taxon>Streptophyta</taxon>
        <taxon>Embryophyta</taxon>
        <taxon>Tracheophyta</taxon>
        <taxon>Spermatophyta</taxon>
        <taxon>Magnoliopsida</taxon>
        <taxon>eudicotyledons</taxon>
        <taxon>Gunneridae</taxon>
        <taxon>Pentapetalae</taxon>
        <taxon>rosids</taxon>
        <taxon>fabids</taxon>
        <taxon>Rosales</taxon>
        <taxon>Rosaceae</taxon>
        <taxon>Amygdaloideae</taxon>
        <taxon>Maleae</taxon>
        <taxon>Malus</taxon>
    </lineage>
</organism>
<feature type="compositionally biased region" description="Low complexity" evidence="1">
    <location>
        <begin position="142"/>
        <end position="181"/>
    </location>
</feature>
<feature type="signal peptide" evidence="2">
    <location>
        <begin position="1"/>
        <end position="21"/>
    </location>
</feature>
<dbReference type="EMBL" id="RDQH01000328">
    <property type="protein sequence ID" value="RXI07456.1"/>
    <property type="molecule type" value="Genomic_DNA"/>
</dbReference>
<feature type="chain" id="PRO_5019746492" evidence="2">
    <location>
        <begin position="22"/>
        <end position="233"/>
    </location>
</feature>